<protein>
    <submittedName>
        <fullName evidence="2">Uncharacterized protein</fullName>
    </submittedName>
</protein>
<dbReference type="AlphaFoldDB" id="A0A1F6EAQ1"/>
<accession>A0A1F6EAQ1</accession>
<feature type="transmembrane region" description="Helical" evidence="1">
    <location>
        <begin position="190"/>
        <end position="212"/>
    </location>
</feature>
<proteinExistence type="predicted"/>
<feature type="transmembrane region" description="Helical" evidence="1">
    <location>
        <begin position="303"/>
        <end position="327"/>
    </location>
</feature>
<feature type="transmembrane region" description="Helical" evidence="1">
    <location>
        <begin position="271"/>
        <end position="291"/>
    </location>
</feature>
<keyword evidence="1" id="KW-0472">Membrane</keyword>
<organism evidence="2 3">
    <name type="scientific">Candidatus Kaiserbacteria bacterium RIFCSPHIGHO2_02_FULL_55_25</name>
    <dbReference type="NCBI Taxonomy" id="1798498"/>
    <lineage>
        <taxon>Bacteria</taxon>
        <taxon>Candidatus Kaiseribacteriota</taxon>
    </lineage>
</organism>
<evidence type="ECO:0000313" key="2">
    <source>
        <dbReference type="EMBL" id="OGG70749.1"/>
    </source>
</evidence>
<gene>
    <name evidence="2" type="ORF">A3C20_04480</name>
</gene>
<dbReference type="EMBL" id="MFLL01000001">
    <property type="protein sequence ID" value="OGG70749.1"/>
    <property type="molecule type" value="Genomic_DNA"/>
</dbReference>
<dbReference type="Proteomes" id="UP000176914">
    <property type="component" value="Unassembled WGS sequence"/>
</dbReference>
<evidence type="ECO:0000256" key="1">
    <source>
        <dbReference type="SAM" id="Phobius"/>
    </source>
</evidence>
<reference evidence="2 3" key="1">
    <citation type="journal article" date="2016" name="Nat. Commun.">
        <title>Thousands of microbial genomes shed light on interconnected biogeochemical processes in an aquifer system.</title>
        <authorList>
            <person name="Anantharaman K."/>
            <person name="Brown C.T."/>
            <person name="Hug L.A."/>
            <person name="Sharon I."/>
            <person name="Castelle C.J."/>
            <person name="Probst A.J."/>
            <person name="Thomas B.C."/>
            <person name="Singh A."/>
            <person name="Wilkins M.J."/>
            <person name="Karaoz U."/>
            <person name="Brodie E.L."/>
            <person name="Williams K.H."/>
            <person name="Hubbard S.S."/>
            <person name="Banfield J.F."/>
        </authorList>
    </citation>
    <scope>NUCLEOTIDE SEQUENCE [LARGE SCALE GENOMIC DNA]</scope>
</reference>
<evidence type="ECO:0000313" key="3">
    <source>
        <dbReference type="Proteomes" id="UP000176914"/>
    </source>
</evidence>
<sequence>MSATLSKRVRREMKLPNIGLQLLYDYTQTTSSATMYLQWCVAKPFLDFVRDNDIKNALVLVSIKNPEGHEVRYVFDLTSQRELIQFHASGTHTICASVVWSKQHRAKKIRSWLLDGQYGQYRYSLNDLVGGHTDKRRHAMGLRRFGLAERTINVSADFFAPVLSSREEWWINLLFPTYAKNSCSIRRRRFIAYFPLLQPTAVAIWLVLMTLFRFGTAMFYGVLCGLRCDWGAIVHPFTQSFVEVWHHKKNKTSWIGRRTDGTERAVGENGAVLLAPLPHVILLGIATIVLAKNDYDFNFLNYVVAYFTTVVFIVAIVAVVADVATFFENVGDWWRKALDAFMAWRTPDRLEQLQCSVAPIQGLRPVGYTPRLLYQRVQAAYCKPVQS</sequence>
<comment type="caution">
    <text evidence="2">The sequence shown here is derived from an EMBL/GenBank/DDBJ whole genome shotgun (WGS) entry which is preliminary data.</text>
</comment>
<name>A0A1F6EAQ1_9BACT</name>
<keyword evidence="1" id="KW-0812">Transmembrane</keyword>
<keyword evidence="1" id="KW-1133">Transmembrane helix</keyword>